<name>A0A2P2KP60_RHIMU</name>
<dbReference type="EMBL" id="GGEC01027032">
    <property type="protein sequence ID" value="MBX07516.1"/>
    <property type="molecule type" value="Transcribed_RNA"/>
</dbReference>
<organism evidence="1">
    <name type="scientific">Rhizophora mucronata</name>
    <name type="common">Asiatic mangrove</name>
    <dbReference type="NCBI Taxonomy" id="61149"/>
    <lineage>
        <taxon>Eukaryota</taxon>
        <taxon>Viridiplantae</taxon>
        <taxon>Streptophyta</taxon>
        <taxon>Embryophyta</taxon>
        <taxon>Tracheophyta</taxon>
        <taxon>Spermatophyta</taxon>
        <taxon>Magnoliopsida</taxon>
        <taxon>eudicotyledons</taxon>
        <taxon>Gunneridae</taxon>
        <taxon>Pentapetalae</taxon>
        <taxon>rosids</taxon>
        <taxon>fabids</taxon>
        <taxon>Malpighiales</taxon>
        <taxon>Rhizophoraceae</taxon>
        <taxon>Rhizophora</taxon>
    </lineage>
</organism>
<dbReference type="AlphaFoldDB" id="A0A2P2KP60"/>
<protein>
    <submittedName>
        <fullName evidence="1">Uncharacterized protein</fullName>
    </submittedName>
</protein>
<accession>A0A2P2KP60</accession>
<proteinExistence type="predicted"/>
<reference evidence="1" key="1">
    <citation type="submission" date="2018-02" db="EMBL/GenBank/DDBJ databases">
        <title>Rhizophora mucronata_Transcriptome.</title>
        <authorList>
            <person name="Meera S.P."/>
            <person name="Sreeshan A."/>
            <person name="Augustine A."/>
        </authorList>
    </citation>
    <scope>NUCLEOTIDE SEQUENCE</scope>
    <source>
        <tissue evidence="1">Leaf</tissue>
    </source>
</reference>
<evidence type="ECO:0000313" key="1">
    <source>
        <dbReference type="EMBL" id="MBX07516.1"/>
    </source>
</evidence>
<sequence length="47" mass="5452">MILACFLFFIFLIHQKISLFFIGHLGWMLVTVLGIDLFVEAESSNYI</sequence>